<protein>
    <submittedName>
        <fullName evidence="2">Uncharacterized protein</fullName>
    </submittedName>
</protein>
<evidence type="ECO:0000256" key="1">
    <source>
        <dbReference type="SAM" id="Coils"/>
    </source>
</evidence>
<dbReference type="AlphaFoldDB" id="A0A060VV30"/>
<dbReference type="EMBL" id="FR904312">
    <property type="protein sequence ID" value="CDQ58823.1"/>
    <property type="molecule type" value="Genomic_DNA"/>
</dbReference>
<dbReference type="InterPro" id="IPR038830">
    <property type="entry name" value="CCDC186"/>
</dbReference>
<reference evidence="2" key="1">
    <citation type="journal article" date="2014" name="Nat. Commun.">
        <title>The rainbow trout genome provides novel insights into evolution after whole-genome duplication in vertebrates.</title>
        <authorList>
            <person name="Berthelot C."/>
            <person name="Brunet F."/>
            <person name="Chalopin D."/>
            <person name="Juanchich A."/>
            <person name="Bernard M."/>
            <person name="Noel B."/>
            <person name="Bento P."/>
            <person name="Da Silva C."/>
            <person name="Labadie K."/>
            <person name="Alberti A."/>
            <person name="Aury J.M."/>
            <person name="Louis A."/>
            <person name="Dehais P."/>
            <person name="Bardou P."/>
            <person name="Montfort J."/>
            <person name="Klopp C."/>
            <person name="Cabau C."/>
            <person name="Gaspin C."/>
            <person name="Thorgaard G.H."/>
            <person name="Boussaha M."/>
            <person name="Quillet E."/>
            <person name="Guyomard R."/>
            <person name="Galiana D."/>
            <person name="Bobe J."/>
            <person name="Volff J.N."/>
            <person name="Genet C."/>
            <person name="Wincker P."/>
            <person name="Jaillon O."/>
            <person name="Roest Crollius H."/>
            <person name="Guiguen Y."/>
        </authorList>
    </citation>
    <scope>NUCLEOTIDE SEQUENCE [LARGE SCALE GENOMIC DNA]</scope>
</reference>
<sequence length="343" mass="39311">MAPRRTPCNSCTERLPTGWSRDKEGLERRLREATKEVDRQALRGNSLAQEKGRLQQLHDAKEGEVSRLNRELENVKEGINSHLIKVKWAQNKLSSETEAHKETKVKLRETTAKLTQAKEETEQIRKNCQDMIRTYQESEEIKSNELDAKLRETKGELEKHKQEQTDQLEMHRSKAKELEDLKRTFNEGMDELTTLRAKVCVCVLASACVEHLTVLKLFSCNSTHLVMGMRENCKKKCDVQCIFLRDEHEMVSLREEVESVNVQICDLQLDVQGSREREAELLGFTEKLSSKNALLQSESNGLQAQLDRLGTNSMELQGRLDETQTALADQVMQGAKFKTTEIP</sequence>
<gene>
    <name evidence="2" type="ORF">GSONMT00078560001</name>
</gene>
<evidence type="ECO:0000313" key="2">
    <source>
        <dbReference type="EMBL" id="CDQ58823.1"/>
    </source>
</evidence>
<dbReference type="PaxDb" id="8022-A0A060VV30"/>
<name>A0A060VV30_ONCMY</name>
<dbReference type="Proteomes" id="UP000193380">
    <property type="component" value="Unassembled WGS sequence"/>
</dbReference>
<accession>A0A060VV30</accession>
<dbReference type="GO" id="GO:0099518">
    <property type="term" value="P:vesicle cytoskeletal trafficking"/>
    <property type="evidence" value="ECO:0007669"/>
    <property type="project" value="TreeGrafter"/>
</dbReference>
<reference evidence="2" key="2">
    <citation type="submission" date="2014-03" db="EMBL/GenBank/DDBJ databases">
        <authorList>
            <person name="Genoscope - CEA"/>
        </authorList>
    </citation>
    <scope>NUCLEOTIDE SEQUENCE</scope>
</reference>
<evidence type="ECO:0000313" key="3">
    <source>
        <dbReference type="Proteomes" id="UP000193380"/>
    </source>
</evidence>
<dbReference type="PANTHER" id="PTHR18911">
    <property type="entry name" value="CTCL TUMOR ANTIGEN HD-CL-01"/>
    <property type="match status" value="1"/>
</dbReference>
<proteinExistence type="predicted"/>
<keyword evidence="1" id="KW-0175">Coiled coil</keyword>
<dbReference type="STRING" id="8022.A0A060VV30"/>
<dbReference type="GO" id="GO:0005802">
    <property type="term" value="C:trans-Golgi network"/>
    <property type="evidence" value="ECO:0007669"/>
    <property type="project" value="TreeGrafter"/>
</dbReference>
<dbReference type="GO" id="GO:0031267">
    <property type="term" value="F:small GTPase binding"/>
    <property type="evidence" value="ECO:0007669"/>
    <property type="project" value="TreeGrafter"/>
</dbReference>
<feature type="coiled-coil region" evidence="1">
    <location>
        <begin position="23"/>
        <end position="198"/>
    </location>
</feature>
<organism evidence="2 3">
    <name type="scientific">Oncorhynchus mykiss</name>
    <name type="common">Rainbow trout</name>
    <name type="synonym">Salmo gairdneri</name>
    <dbReference type="NCBI Taxonomy" id="8022"/>
    <lineage>
        <taxon>Eukaryota</taxon>
        <taxon>Metazoa</taxon>
        <taxon>Chordata</taxon>
        <taxon>Craniata</taxon>
        <taxon>Vertebrata</taxon>
        <taxon>Euteleostomi</taxon>
        <taxon>Actinopterygii</taxon>
        <taxon>Neopterygii</taxon>
        <taxon>Teleostei</taxon>
        <taxon>Protacanthopterygii</taxon>
        <taxon>Salmoniformes</taxon>
        <taxon>Salmonidae</taxon>
        <taxon>Salmoninae</taxon>
        <taxon>Oncorhynchus</taxon>
    </lineage>
</organism>
<dbReference type="PANTHER" id="PTHR18911:SF5">
    <property type="entry name" value="COILED-COIL DOMAIN-CONTAINING PROTEIN 186"/>
    <property type="match status" value="1"/>
</dbReference>